<organism evidence="2 3">
    <name type="scientific">Dorcoceras hygrometricum</name>
    <dbReference type="NCBI Taxonomy" id="472368"/>
    <lineage>
        <taxon>Eukaryota</taxon>
        <taxon>Viridiplantae</taxon>
        <taxon>Streptophyta</taxon>
        <taxon>Embryophyta</taxon>
        <taxon>Tracheophyta</taxon>
        <taxon>Spermatophyta</taxon>
        <taxon>Magnoliopsida</taxon>
        <taxon>eudicotyledons</taxon>
        <taxon>Gunneridae</taxon>
        <taxon>Pentapetalae</taxon>
        <taxon>asterids</taxon>
        <taxon>lamiids</taxon>
        <taxon>Lamiales</taxon>
        <taxon>Gesneriaceae</taxon>
        <taxon>Didymocarpoideae</taxon>
        <taxon>Trichosporeae</taxon>
        <taxon>Loxocarpinae</taxon>
        <taxon>Dorcoceras</taxon>
    </lineage>
</organism>
<name>A0A2Z7C2W1_9LAMI</name>
<proteinExistence type="predicted"/>
<protein>
    <submittedName>
        <fullName evidence="2">Uncharacterized protein</fullName>
    </submittedName>
</protein>
<accession>A0A2Z7C2W1</accession>
<sequence>MQMDGLPGDLSSYPRSDSPSGYHLSSGESEALSVIPRGSWGDVARRFTMIRWVVRKCGFGVTNVLSQRLAVSLNHWGSYKYWFLNSRKRIPRITEDIRQDIPFHRLIPSINIRHQGQTTFIPQYPTPDDIA</sequence>
<reference evidence="2 3" key="1">
    <citation type="journal article" date="2015" name="Proc. Natl. Acad. Sci. U.S.A.">
        <title>The resurrection genome of Boea hygrometrica: A blueprint for survival of dehydration.</title>
        <authorList>
            <person name="Xiao L."/>
            <person name="Yang G."/>
            <person name="Zhang L."/>
            <person name="Yang X."/>
            <person name="Zhao S."/>
            <person name="Ji Z."/>
            <person name="Zhou Q."/>
            <person name="Hu M."/>
            <person name="Wang Y."/>
            <person name="Chen M."/>
            <person name="Xu Y."/>
            <person name="Jin H."/>
            <person name="Xiao X."/>
            <person name="Hu G."/>
            <person name="Bao F."/>
            <person name="Hu Y."/>
            <person name="Wan P."/>
            <person name="Li L."/>
            <person name="Deng X."/>
            <person name="Kuang T."/>
            <person name="Xiang C."/>
            <person name="Zhu J.K."/>
            <person name="Oliver M.J."/>
            <person name="He Y."/>
        </authorList>
    </citation>
    <scope>NUCLEOTIDE SEQUENCE [LARGE SCALE GENOMIC DNA]</scope>
    <source>
        <strain evidence="3">cv. XS01</strain>
    </source>
</reference>
<feature type="region of interest" description="Disordered" evidence="1">
    <location>
        <begin position="1"/>
        <end position="26"/>
    </location>
</feature>
<dbReference type="AlphaFoldDB" id="A0A2Z7C2W1"/>
<keyword evidence="3" id="KW-1185">Reference proteome</keyword>
<dbReference type="EMBL" id="KV000495">
    <property type="protein sequence ID" value="KZV40198.1"/>
    <property type="molecule type" value="Genomic_DNA"/>
</dbReference>
<gene>
    <name evidence="2" type="ORF">F511_05675</name>
</gene>
<dbReference type="Proteomes" id="UP000250235">
    <property type="component" value="Unassembled WGS sequence"/>
</dbReference>
<evidence type="ECO:0000256" key="1">
    <source>
        <dbReference type="SAM" id="MobiDB-lite"/>
    </source>
</evidence>
<evidence type="ECO:0000313" key="3">
    <source>
        <dbReference type="Proteomes" id="UP000250235"/>
    </source>
</evidence>
<evidence type="ECO:0000313" key="2">
    <source>
        <dbReference type="EMBL" id="KZV40198.1"/>
    </source>
</evidence>